<feature type="region of interest" description="Disordered" evidence="1">
    <location>
        <begin position="444"/>
        <end position="470"/>
    </location>
</feature>
<dbReference type="PANTHER" id="PTHR35449:SF1">
    <property type="entry name" value="PROTEIN SIX6OS1"/>
    <property type="match status" value="1"/>
</dbReference>
<accession>A0A6P7LE66</accession>
<gene>
    <name evidence="3" type="primary">LOC114847377</name>
</gene>
<keyword evidence="2" id="KW-1185">Reference proteome</keyword>
<feature type="compositionally biased region" description="Basic and acidic residues" evidence="1">
    <location>
        <begin position="303"/>
        <end position="312"/>
    </location>
</feature>
<evidence type="ECO:0000313" key="3">
    <source>
        <dbReference type="RefSeq" id="XP_028992851.1"/>
    </source>
</evidence>
<protein>
    <submittedName>
        <fullName evidence="3">Uncharacterized protein LOC114847377 isoform X1</fullName>
    </submittedName>
</protein>
<organism evidence="2 3">
    <name type="scientific">Betta splendens</name>
    <name type="common">Siamese fighting fish</name>
    <dbReference type="NCBI Taxonomy" id="158456"/>
    <lineage>
        <taxon>Eukaryota</taxon>
        <taxon>Metazoa</taxon>
        <taxon>Chordata</taxon>
        <taxon>Craniata</taxon>
        <taxon>Vertebrata</taxon>
        <taxon>Euteleostomi</taxon>
        <taxon>Actinopterygii</taxon>
        <taxon>Neopterygii</taxon>
        <taxon>Teleostei</taxon>
        <taxon>Neoteleostei</taxon>
        <taxon>Acanthomorphata</taxon>
        <taxon>Anabantaria</taxon>
        <taxon>Anabantiformes</taxon>
        <taxon>Anabantoidei</taxon>
        <taxon>Osphronemidae</taxon>
        <taxon>Betta</taxon>
    </lineage>
</organism>
<dbReference type="GO" id="GO:0000801">
    <property type="term" value="C:central element"/>
    <property type="evidence" value="ECO:0007669"/>
    <property type="project" value="TreeGrafter"/>
</dbReference>
<dbReference type="PANTHER" id="PTHR35449">
    <property type="entry name" value="PROTEIN SIX6OS1"/>
    <property type="match status" value="1"/>
</dbReference>
<dbReference type="GO" id="GO:0048477">
    <property type="term" value="P:oogenesis"/>
    <property type="evidence" value="ECO:0007669"/>
    <property type="project" value="TreeGrafter"/>
</dbReference>
<sequence length="470" mass="52891">MANSLSYRTNSGIKTNETLSLTNIDTALFQLAFQFRELSQKKNELNQQIKVCRADVIERTSYIKSVKSKISQLEEETRVKQSTVAHNKANAKSMRATNSLLLQYEQTLKAELESRKDSYSNDTEVYEEKLTSYRKIFQSHQEYYHRNPLAQELLVLQAENEAIECRIKSYDEQIIHKQKKLDYSTAANSSPAEELRDNVSDQQPIVEPEKEFDHQTEEDSDSCVGISCLHLNQTKNDEVSAEINAQAIHEEIKDSSHYTVGASNELCSYKEFDEPIQPHETHTSEQDKEGDQVMERQTTVSEIDDKVDHDVEGSVSVDEDPAPSKGYCDGLTAFPHSSPQETSRSSSPAKKTAVSSTKTLGFNFSSTSLSQQGPASAFPFTLNSVPSTPAFSGFGFDIGSPQDEDSSFAFTSSFFSEKKTSESKSLSCSQFLFDQPEQNDDFQFPFTSKSHLGTKKDKSNDDEFPFSFNF</sequence>
<dbReference type="GO" id="GO:0010705">
    <property type="term" value="P:meiotic DNA double-strand break processing involved in reciprocal meiotic recombination"/>
    <property type="evidence" value="ECO:0007669"/>
    <property type="project" value="TreeGrafter"/>
</dbReference>
<dbReference type="Pfam" id="PF15676">
    <property type="entry name" value="S6OS1"/>
    <property type="match status" value="1"/>
</dbReference>
<dbReference type="AlphaFoldDB" id="A0A6P7LE66"/>
<dbReference type="OrthoDB" id="8961345at2759"/>
<proteinExistence type="predicted"/>
<dbReference type="GO" id="GO:0007129">
    <property type="term" value="P:homologous chromosome pairing at meiosis"/>
    <property type="evidence" value="ECO:0007669"/>
    <property type="project" value="TreeGrafter"/>
</dbReference>
<dbReference type="RefSeq" id="XP_028992851.1">
    <property type="nucleotide sequence ID" value="XM_029137018.3"/>
</dbReference>
<evidence type="ECO:0000256" key="1">
    <source>
        <dbReference type="SAM" id="MobiDB-lite"/>
    </source>
</evidence>
<dbReference type="KEGG" id="bspl:114847377"/>
<name>A0A6P7LE66_BETSP</name>
<dbReference type="InParanoid" id="A0A6P7LE66"/>
<feature type="compositionally biased region" description="Low complexity" evidence="1">
    <location>
        <begin position="335"/>
        <end position="348"/>
    </location>
</feature>
<dbReference type="InterPro" id="IPR031380">
    <property type="entry name" value="SIX6OS1"/>
</dbReference>
<evidence type="ECO:0000313" key="2">
    <source>
        <dbReference type="Proteomes" id="UP000515150"/>
    </source>
</evidence>
<dbReference type="GeneID" id="114847377"/>
<feature type="region of interest" description="Disordered" evidence="1">
    <location>
        <begin position="300"/>
        <end position="352"/>
    </location>
</feature>
<reference evidence="3" key="1">
    <citation type="submission" date="2025-08" db="UniProtKB">
        <authorList>
            <consortium name="RefSeq"/>
        </authorList>
    </citation>
    <scope>IDENTIFICATION</scope>
</reference>
<dbReference type="GO" id="GO:0007283">
    <property type="term" value="P:spermatogenesis"/>
    <property type="evidence" value="ECO:0007669"/>
    <property type="project" value="TreeGrafter"/>
</dbReference>
<dbReference type="Proteomes" id="UP000515150">
    <property type="component" value="Chromosome 21"/>
</dbReference>